<protein>
    <recommendedName>
        <fullName evidence="4">RING-type domain-containing protein</fullName>
    </recommendedName>
</protein>
<feature type="region of interest" description="Disordered" evidence="2">
    <location>
        <begin position="239"/>
        <end position="259"/>
    </location>
</feature>
<keyword evidence="3" id="KW-0472">Membrane</keyword>
<evidence type="ECO:0000256" key="1">
    <source>
        <dbReference type="PROSITE-ProRule" id="PRU00175"/>
    </source>
</evidence>
<dbReference type="GO" id="GO:0008270">
    <property type="term" value="F:zinc ion binding"/>
    <property type="evidence" value="ECO:0007669"/>
    <property type="project" value="UniProtKB-KW"/>
</dbReference>
<reference evidence="6" key="2">
    <citation type="submission" date="2015-01" db="EMBL/GenBank/DDBJ databases">
        <title>Evolutionary Origins and Diversification of the Mycorrhizal Mutualists.</title>
        <authorList>
            <consortium name="DOE Joint Genome Institute"/>
            <consortium name="Mycorrhizal Genomics Consortium"/>
            <person name="Kohler A."/>
            <person name="Kuo A."/>
            <person name="Nagy L.G."/>
            <person name="Floudas D."/>
            <person name="Copeland A."/>
            <person name="Barry K.W."/>
            <person name="Cichocki N."/>
            <person name="Veneault-Fourrey C."/>
            <person name="LaButti K."/>
            <person name="Lindquist E.A."/>
            <person name="Lipzen A."/>
            <person name="Lundell T."/>
            <person name="Morin E."/>
            <person name="Murat C."/>
            <person name="Riley R."/>
            <person name="Ohm R."/>
            <person name="Sun H."/>
            <person name="Tunlid A."/>
            <person name="Henrissat B."/>
            <person name="Grigoriev I.V."/>
            <person name="Hibbett D.S."/>
            <person name="Martin F."/>
        </authorList>
    </citation>
    <scope>NUCLEOTIDE SEQUENCE [LARGE SCALE GENOMIC DNA]</scope>
    <source>
        <strain evidence="6">Zn</strain>
    </source>
</reference>
<dbReference type="GO" id="GO:0005737">
    <property type="term" value="C:cytoplasm"/>
    <property type="evidence" value="ECO:0007669"/>
    <property type="project" value="TreeGrafter"/>
</dbReference>
<organism evidence="5 6">
    <name type="scientific">Oidiodendron maius (strain Zn)</name>
    <dbReference type="NCBI Taxonomy" id="913774"/>
    <lineage>
        <taxon>Eukaryota</taxon>
        <taxon>Fungi</taxon>
        <taxon>Dikarya</taxon>
        <taxon>Ascomycota</taxon>
        <taxon>Pezizomycotina</taxon>
        <taxon>Leotiomycetes</taxon>
        <taxon>Leotiomycetes incertae sedis</taxon>
        <taxon>Myxotrichaceae</taxon>
        <taxon>Oidiodendron</taxon>
    </lineage>
</organism>
<dbReference type="Gene3D" id="3.30.40.10">
    <property type="entry name" value="Zinc/RING finger domain, C3HC4 (zinc finger)"/>
    <property type="match status" value="1"/>
</dbReference>
<dbReference type="InterPro" id="IPR001841">
    <property type="entry name" value="Znf_RING"/>
</dbReference>
<dbReference type="InParanoid" id="A0A0C3H5C2"/>
<name>A0A0C3H5C2_OIDMZ</name>
<feature type="compositionally biased region" description="Basic and acidic residues" evidence="2">
    <location>
        <begin position="208"/>
        <end position="217"/>
    </location>
</feature>
<reference evidence="5 6" key="1">
    <citation type="submission" date="2014-04" db="EMBL/GenBank/DDBJ databases">
        <authorList>
            <consortium name="DOE Joint Genome Institute"/>
            <person name="Kuo A."/>
            <person name="Martino E."/>
            <person name="Perotto S."/>
            <person name="Kohler A."/>
            <person name="Nagy L.G."/>
            <person name="Floudas D."/>
            <person name="Copeland A."/>
            <person name="Barry K.W."/>
            <person name="Cichocki N."/>
            <person name="Veneault-Fourrey C."/>
            <person name="LaButti K."/>
            <person name="Lindquist E.A."/>
            <person name="Lipzen A."/>
            <person name="Lundell T."/>
            <person name="Morin E."/>
            <person name="Murat C."/>
            <person name="Sun H."/>
            <person name="Tunlid A."/>
            <person name="Henrissat B."/>
            <person name="Grigoriev I.V."/>
            <person name="Hibbett D.S."/>
            <person name="Martin F."/>
            <person name="Nordberg H.P."/>
            <person name="Cantor M.N."/>
            <person name="Hua S.X."/>
        </authorList>
    </citation>
    <scope>NUCLEOTIDE SEQUENCE [LARGE SCALE GENOMIC DNA]</scope>
    <source>
        <strain evidence="5 6">Zn</strain>
    </source>
</reference>
<gene>
    <name evidence="5" type="ORF">OIDMADRAFT_147042</name>
</gene>
<dbReference type="CDD" id="cd16473">
    <property type="entry name" value="RING-H2_RNF103"/>
    <property type="match status" value="1"/>
</dbReference>
<dbReference type="Pfam" id="PF13639">
    <property type="entry name" value="zf-RING_2"/>
    <property type="match status" value="1"/>
</dbReference>
<dbReference type="HOGENOM" id="CLU_031409_0_0_1"/>
<dbReference type="SMART" id="SM00184">
    <property type="entry name" value="RING"/>
    <property type="match status" value="1"/>
</dbReference>
<dbReference type="PROSITE" id="PS50089">
    <property type="entry name" value="ZF_RING_2"/>
    <property type="match status" value="1"/>
</dbReference>
<keyword evidence="1" id="KW-0862">Zinc</keyword>
<keyword evidence="3" id="KW-0812">Transmembrane</keyword>
<keyword evidence="1" id="KW-0479">Metal-binding</keyword>
<keyword evidence="3" id="KW-1133">Transmembrane helix</keyword>
<dbReference type="Proteomes" id="UP000054321">
    <property type="component" value="Unassembled WGS sequence"/>
</dbReference>
<dbReference type="AlphaFoldDB" id="A0A0C3H5C2"/>
<feature type="domain" description="RING-type" evidence="4">
    <location>
        <begin position="277"/>
        <end position="319"/>
    </location>
</feature>
<dbReference type="GO" id="GO:0006511">
    <property type="term" value="P:ubiquitin-dependent protein catabolic process"/>
    <property type="evidence" value="ECO:0007669"/>
    <property type="project" value="TreeGrafter"/>
</dbReference>
<dbReference type="STRING" id="913774.A0A0C3H5C2"/>
<dbReference type="OrthoDB" id="8062037at2759"/>
<dbReference type="InterPro" id="IPR051826">
    <property type="entry name" value="E3_ubiquitin-ligase_domain"/>
</dbReference>
<evidence type="ECO:0000313" key="5">
    <source>
        <dbReference type="EMBL" id="KIM98549.1"/>
    </source>
</evidence>
<feature type="compositionally biased region" description="Polar residues" evidence="2">
    <location>
        <begin position="239"/>
        <end position="248"/>
    </location>
</feature>
<sequence length="379" mass="41157">MAEVNKISSLVIAAVGRRVVQATSETAPSPTALSQTLTSISPSATTSATSPPSIGGSNLPLFLVALGVAFAGLGVIVGIRYCVRYNARIRAIQNGEEIEPIYLQRMTTRPQHLRGKQLMTMDEVNERFPFLKYKNWAANRAKEGLSTNGGVVLNAALNHMGSEREAATITPSSLVVLDEHPGSEYKGSLQAAVVITEDICATVGTKRKSMETDKADSRATSSAVEEHNVLKEIPTTNIVDGSRNTLSGKNEDKSENEDEHIRITVAPELLSDSGDICAICISAMEQDHDIRGLTCGHAFHIGCIDPWLTARRACCPLCKTDYYTPKSVPRGEETEPERPGRVFLAPRPGDGFSYAIFEAQRMRMGGRAIEAALYLPRRR</sequence>
<evidence type="ECO:0000313" key="6">
    <source>
        <dbReference type="Proteomes" id="UP000054321"/>
    </source>
</evidence>
<dbReference type="EMBL" id="KN832880">
    <property type="protein sequence ID" value="KIM98549.1"/>
    <property type="molecule type" value="Genomic_DNA"/>
</dbReference>
<keyword evidence="1" id="KW-0863">Zinc-finger</keyword>
<evidence type="ECO:0000259" key="4">
    <source>
        <dbReference type="PROSITE" id="PS50089"/>
    </source>
</evidence>
<feature type="compositionally biased region" description="Polar residues" evidence="2">
    <location>
        <begin position="25"/>
        <end position="37"/>
    </location>
</feature>
<feature type="transmembrane region" description="Helical" evidence="3">
    <location>
        <begin position="61"/>
        <end position="83"/>
    </location>
</feature>
<evidence type="ECO:0000256" key="3">
    <source>
        <dbReference type="SAM" id="Phobius"/>
    </source>
</evidence>
<dbReference type="PANTHER" id="PTHR22765:SF434">
    <property type="entry name" value="GB|AAD18119.1-RELATED"/>
    <property type="match status" value="1"/>
</dbReference>
<dbReference type="SUPFAM" id="SSF57850">
    <property type="entry name" value="RING/U-box"/>
    <property type="match status" value="1"/>
</dbReference>
<accession>A0A0C3H5C2</accession>
<feature type="region of interest" description="Disordered" evidence="2">
    <location>
        <begin position="206"/>
        <end position="227"/>
    </location>
</feature>
<dbReference type="GO" id="GO:0061630">
    <property type="term" value="F:ubiquitin protein ligase activity"/>
    <property type="evidence" value="ECO:0007669"/>
    <property type="project" value="TreeGrafter"/>
</dbReference>
<feature type="compositionally biased region" description="Low complexity" evidence="2">
    <location>
        <begin position="38"/>
        <end position="52"/>
    </location>
</feature>
<keyword evidence="6" id="KW-1185">Reference proteome</keyword>
<dbReference type="InterPro" id="IPR013083">
    <property type="entry name" value="Znf_RING/FYVE/PHD"/>
</dbReference>
<feature type="region of interest" description="Disordered" evidence="2">
    <location>
        <begin position="25"/>
        <end position="52"/>
    </location>
</feature>
<dbReference type="PANTHER" id="PTHR22765">
    <property type="entry name" value="RING FINGER AND PROTEASE ASSOCIATED DOMAIN-CONTAINING"/>
    <property type="match status" value="1"/>
</dbReference>
<evidence type="ECO:0000256" key="2">
    <source>
        <dbReference type="SAM" id="MobiDB-lite"/>
    </source>
</evidence>
<proteinExistence type="predicted"/>